<name>A0A413IM67_9BACT</name>
<accession>A0A413IM67</accession>
<dbReference type="AlphaFoldDB" id="A0A413IM67"/>
<proteinExistence type="predicted"/>
<reference evidence="1 2" key="1">
    <citation type="submission" date="2018-08" db="EMBL/GenBank/DDBJ databases">
        <title>A genome reference for cultivated species of the human gut microbiota.</title>
        <authorList>
            <person name="Zou Y."/>
            <person name="Xue W."/>
            <person name="Luo G."/>
        </authorList>
    </citation>
    <scope>NUCLEOTIDE SEQUENCE [LARGE SCALE GENOMIC DNA]</scope>
    <source>
        <strain evidence="1 2">OF02-7</strain>
    </source>
</reference>
<sequence>MKAIYIILCMLCLLFFASCEKEEAIILRSSELPSRFEFPEGDEGWDHELMEIYKKYTTMLIYKNLDSADFTRSWVAGGGTGAAGRIGKPLDDELAEFYTDFVKNQVFAFLQPELVAGVLPNYIYLIQDFRLKMTFGGDMSLANYWDGMDFWGFCLKMDQEGLSPYTKYFDLPKTPWEYKLRRGVILQNIISKIVQKGKIAVPAEFEEEFDYKTQIKYNSVDIDDPNYYVTRGFPGKFTETSYLNFLNYMMISDITPEKNFISYMHLGMRYSRDSVLIKYPQEKFPKIIQYYDFTMKYVKDNYGWDLTEMEKWPVVENKN</sequence>
<evidence type="ECO:0000313" key="1">
    <source>
        <dbReference type="EMBL" id="RGY16389.1"/>
    </source>
</evidence>
<evidence type="ECO:0000313" key="2">
    <source>
        <dbReference type="Proteomes" id="UP000286063"/>
    </source>
</evidence>
<dbReference type="EMBL" id="QSCR01000019">
    <property type="protein sequence ID" value="RGY16389.1"/>
    <property type="molecule type" value="Genomic_DNA"/>
</dbReference>
<dbReference type="PROSITE" id="PS51257">
    <property type="entry name" value="PROKAR_LIPOPROTEIN"/>
    <property type="match status" value="1"/>
</dbReference>
<organism evidence="1 2">
    <name type="scientific">Butyricimonas virosa</name>
    <dbReference type="NCBI Taxonomy" id="544645"/>
    <lineage>
        <taxon>Bacteria</taxon>
        <taxon>Pseudomonadati</taxon>
        <taxon>Bacteroidota</taxon>
        <taxon>Bacteroidia</taxon>
        <taxon>Bacteroidales</taxon>
        <taxon>Odoribacteraceae</taxon>
        <taxon>Butyricimonas</taxon>
    </lineage>
</organism>
<dbReference type="RefSeq" id="WP_117775114.1">
    <property type="nucleotide sequence ID" value="NZ_CAUEFF010000071.1"/>
</dbReference>
<dbReference type="Proteomes" id="UP000286063">
    <property type="component" value="Unassembled WGS sequence"/>
</dbReference>
<gene>
    <name evidence="1" type="ORF">DXA50_11200</name>
</gene>
<protein>
    <submittedName>
        <fullName evidence="1">Uncharacterized protein</fullName>
    </submittedName>
</protein>
<comment type="caution">
    <text evidence="1">The sequence shown here is derived from an EMBL/GenBank/DDBJ whole genome shotgun (WGS) entry which is preliminary data.</text>
</comment>
<dbReference type="OrthoDB" id="1026295at2"/>